<accession>A0A090RNW2</accession>
<dbReference type="STRING" id="990268.JCM19235_5639"/>
<dbReference type="EMBL" id="BBMR01000001">
    <property type="protein sequence ID" value="GAL17090.1"/>
    <property type="molecule type" value="Genomic_DNA"/>
</dbReference>
<dbReference type="GO" id="GO:0016301">
    <property type="term" value="F:kinase activity"/>
    <property type="evidence" value="ECO:0007669"/>
    <property type="project" value="UniProtKB-KW"/>
</dbReference>
<keyword evidence="1" id="KW-0418">Kinase</keyword>
<reference evidence="1 2" key="1">
    <citation type="submission" date="2014-09" db="EMBL/GenBank/DDBJ databases">
        <title>Vibrio maritimus JCM 19235. (C45) whole genome shotgun sequence.</title>
        <authorList>
            <person name="Sawabe T."/>
            <person name="Meirelles P."/>
            <person name="Nakanishi M."/>
            <person name="Sayaka M."/>
            <person name="Hattori M."/>
            <person name="Ohkuma M."/>
        </authorList>
    </citation>
    <scope>NUCLEOTIDE SEQUENCE [LARGE SCALE GENOMIC DNA]</scope>
    <source>
        <strain evidence="2">JCM19235</strain>
    </source>
</reference>
<keyword evidence="2" id="KW-1185">Reference proteome</keyword>
<sequence>MGNQSSEEIKELHQALNESKRAVLSGTRFIDAMLAEIRGDTLKSELFSLHSASELTISAINDFSFNKPENRQRVSLTLEDFVFWGDDTLFSFVIFNLLKNATYYFEQYPESKIDIKLSRGKTANTLLVTDYGLVFQSQTCRTFLTTCLPMVKTRVRVLDLPIARE</sequence>
<dbReference type="AlphaFoldDB" id="A0A090RNW2"/>
<gene>
    <name evidence="1" type="ORF">JCM19235_5639</name>
</gene>
<dbReference type="InterPro" id="IPR036890">
    <property type="entry name" value="HATPase_C_sf"/>
</dbReference>
<protein>
    <submittedName>
        <fullName evidence="1">Sensor histidine kinase/response regulator LuxN</fullName>
    </submittedName>
</protein>
<name>A0A090RNW2_9VIBR</name>
<dbReference type="Proteomes" id="UP000029228">
    <property type="component" value="Unassembled WGS sequence"/>
</dbReference>
<evidence type="ECO:0000313" key="2">
    <source>
        <dbReference type="Proteomes" id="UP000029228"/>
    </source>
</evidence>
<reference evidence="1 2" key="2">
    <citation type="submission" date="2014-09" db="EMBL/GenBank/DDBJ databases">
        <authorList>
            <consortium name="NBRP consortium"/>
            <person name="Sawabe T."/>
            <person name="Meirelles P."/>
            <person name="Nakanishi M."/>
            <person name="Sayaka M."/>
            <person name="Hattori M."/>
            <person name="Ohkuma M."/>
        </authorList>
    </citation>
    <scope>NUCLEOTIDE SEQUENCE [LARGE SCALE GENOMIC DNA]</scope>
    <source>
        <strain evidence="2">JCM19235</strain>
    </source>
</reference>
<proteinExistence type="predicted"/>
<organism evidence="1 2">
    <name type="scientific">Vibrio maritimus</name>
    <dbReference type="NCBI Taxonomy" id="990268"/>
    <lineage>
        <taxon>Bacteria</taxon>
        <taxon>Pseudomonadati</taxon>
        <taxon>Pseudomonadota</taxon>
        <taxon>Gammaproteobacteria</taxon>
        <taxon>Vibrionales</taxon>
        <taxon>Vibrionaceae</taxon>
        <taxon>Vibrio</taxon>
    </lineage>
</organism>
<keyword evidence="1" id="KW-0808">Transferase</keyword>
<evidence type="ECO:0000313" key="1">
    <source>
        <dbReference type="EMBL" id="GAL17090.1"/>
    </source>
</evidence>
<comment type="caution">
    <text evidence="1">The sequence shown here is derived from an EMBL/GenBank/DDBJ whole genome shotgun (WGS) entry which is preliminary data.</text>
</comment>
<dbReference type="SUPFAM" id="SSF55874">
    <property type="entry name" value="ATPase domain of HSP90 chaperone/DNA topoisomerase II/histidine kinase"/>
    <property type="match status" value="1"/>
</dbReference>